<keyword evidence="11 13" id="KW-0234">DNA repair</keyword>
<protein>
    <recommendedName>
        <fullName evidence="13">LexA repressor</fullName>
        <ecNumber evidence="13">3.4.21.88</ecNumber>
    </recommendedName>
</protein>
<feature type="active site" description="For autocatalytic cleavage activity" evidence="13">
    <location>
        <position position="120"/>
    </location>
</feature>
<dbReference type="InterPro" id="IPR036390">
    <property type="entry name" value="WH_DNA-bd_sf"/>
</dbReference>
<evidence type="ECO:0000259" key="16">
    <source>
        <dbReference type="Pfam" id="PF01726"/>
    </source>
</evidence>
<keyword evidence="18" id="KW-1185">Reference proteome</keyword>
<keyword evidence="4 13" id="KW-0235">DNA replication</keyword>
<feature type="domain" description="Peptidase S24/S26A/S26B/S26C" evidence="15">
    <location>
        <begin position="78"/>
        <end position="192"/>
    </location>
</feature>
<evidence type="ECO:0000256" key="13">
    <source>
        <dbReference type="HAMAP-Rule" id="MF_00015"/>
    </source>
</evidence>
<comment type="catalytic activity">
    <reaction evidence="13">
        <text>Hydrolysis of Ala-|-Gly bond in repressor LexA.</text>
        <dbReference type="EC" id="3.4.21.88"/>
    </reaction>
</comment>
<dbReference type="RefSeq" id="WP_184033814.1">
    <property type="nucleotide sequence ID" value="NZ_JACHHY010000001.1"/>
</dbReference>
<name>A0A840ML62_9PROT</name>
<comment type="similarity">
    <text evidence="1 13 14">Belongs to the peptidase S24 family.</text>
</comment>
<dbReference type="GO" id="GO:0009432">
    <property type="term" value="P:SOS response"/>
    <property type="evidence" value="ECO:0007669"/>
    <property type="project" value="UniProtKB-UniRule"/>
</dbReference>
<dbReference type="GO" id="GO:0006508">
    <property type="term" value="P:proteolysis"/>
    <property type="evidence" value="ECO:0007669"/>
    <property type="project" value="InterPro"/>
</dbReference>
<dbReference type="InterPro" id="IPR039418">
    <property type="entry name" value="LexA-like"/>
</dbReference>
<evidence type="ECO:0000259" key="15">
    <source>
        <dbReference type="Pfam" id="PF00717"/>
    </source>
</evidence>
<dbReference type="InterPro" id="IPR050077">
    <property type="entry name" value="LexA_repressor"/>
</dbReference>
<dbReference type="InterPro" id="IPR006199">
    <property type="entry name" value="LexA_DNA-bd_dom"/>
</dbReference>
<dbReference type="GO" id="GO:0006281">
    <property type="term" value="P:DNA repair"/>
    <property type="evidence" value="ECO:0007669"/>
    <property type="project" value="UniProtKB-UniRule"/>
</dbReference>
<evidence type="ECO:0000256" key="4">
    <source>
        <dbReference type="ARBA" id="ARBA00022705"/>
    </source>
</evidence>
<evidence type="ECO:0000256" key="3">
    <source>
        <dbReference type="ARBA" id="ARBA00022491"/>
    </source>
</evidence>
<dbReference type="InterPro" id="IPR006197">
    <property type="entry name" value="Peptidase_S24_LexA"/>
</dbReference>
<dbReference type="CDD" id="cd06529">
    <property type="entry name" value="S24_LexA-like"/>
    <property type="match status" value="1"/>
</dbReference>
<accession>A0A840ML62</accession>
<evidence type="ECO:0000313" key="17">
    <source>
        <dbReference type="EMBL" id="MBB5016893.1"/>
    </source>
</evidence>
<keyword evidence="6 13" id="KW-0378">Hydrolase</keyword>
<dbReference type="SUPFAM" id="SSF46785">
    <property type="entry name" value="Winged helix' DNA-binding domain"/>
    <property type="match status" value="1"/>
</dbReference>
<evidence type="ECO:0000256" key="11">
    <source>
        <dbReference type="ARBA" id="ARBA00023204"/>
    </source>
</evidence>
<comment type="caution">
    <text evidence="17">The sequence shown here is derived from an EMBL/GenBank/DDBJ whole genome shotgun (WGS) entry which is preliminary data.</text>
</comment>
<dbReference type="Pfam" id="PF01726">
    <property type="entry name" value="LexA_DNA_bind"/>
    <property type="match status" value="1"/>
</dbReference>
<dbReference type="InterPro" id="IPR036388">
    <property type="entry name" value="WH-like_DNA-bd_sf"/>
</dbReference>
<dbReference type="Gene3D" id="1.10.10.10">
    <property type="entry name" value="Winged helix-like DNA-binding domain superfamily/Winged helix DNA-binding domain"/>
    <property type="match status" value="1"/>
</dbReference>
<keyword evidence="7 13" id="KW-0068">Autocatalytic cleavage</keyword>
<evidence type="ECO:0000256" key="2">
    <source>
        <dbReference type="ARBA" id="ARBA00011738"/>
    </source>
</evidence>
<keyword evidence="9 13" id="KW-0238">DNA-binding</keyword>
<dbReference type="EC" id="3.4.21.88" evidence="13"/>
<comment type="subunit">
    <text evidence="2 13">Homodimer.</text>
</comment>
<proteinExistence type="inferred from homology"/>
<dbReference type="Gene3D" id="2.10.109.10">
    <property type="entry name" value="Umud Fragment, subunit A"/>
    <property type="match status" value="1"/>
</dbReference>
<evidence type="ECO:0000256" key="7">
    <source>
        <dbReference type="ARBA" id="ARBA00022813"/>
    </source>
</evidence>
<dbReference type="GO" id="GO:0004252">
    <property type="term" value="F:serine-type endopeptidase activity"/>
    <property type="evidence" value="ECO:0007669"/>
    <property type="project" value="UniProtKB-UniRule"/>
</dbReference>
<evidence type="ECO:0000256" key="1">
    <source>
        <dbReference type="ARBA" id="ARBA00007484"/>
    </source>
</evidence>
<organism evidence="17 18">
    <name type="scientific">Chitinivorax tropicus</name>
    <dbReference type="NCBI Taxonomy" id="714531"/>
    <lineage>
        <taxon>Bacteria</taxon>
        <taxon>Pseudomonadati</taxon>
        <taxon>Pseudomonadota</taxon>
        <taxon>Betaproteobacteria</taxon>
        <taxon>Chitinivorax</taxon>
    </lineage>
</organism>
<dbReference type="PANTHER" id="PTHR33516:SF2">
    <property type="entry name" value="LEXA REPRESSOR-RELATED"/>
    <property type="match status" value="1"/>
</dbReference>
<keyword evidence="8 13" id="KW-0805">Transcription regulation</keyword>
<dbReference type="NCBIfam" id="TIGR00498">
    <property type="entry name" value="lexA"/>
    <property type="match status" value="1"/>
</dbReference>
<dbReference type="InterPro" id="IPR036286">
    <property type="entry name" value="LexA/Signal_pep-like_sf"/>
</dbReference>
<sequence length="201" mass="22342">MERLTARQQVVLDFIRDYIRENGSPPTFADIAEGLGFRSINAAVDHVKALVKKNVIELQAGVARGIRLKDEAKQEGLPVIGRVAAGSPILAQEHVEHHYLVDPNLFSMPADYLLRVRGNSMINAGILDGDLIAVHRTQTIREGQIVIARLQDDVTVKRFHRNGEVVELIAENPDYPPIVVDPRRETLDIEGLCVGVIRSMQ</sequence>
<keyword evidence="12 13" id="KW-0742">SOS response</keyword>
<dbReference type="GO" id="GO:0003677">
    <property type="term" value="F:DNA binding"/>
    <property type="evidence" value="ECO:0007669"/>
    <property type="project" value="UniProtKB-UniRule"/>
</dbReference>
<dbReference type="Proteomes" id="UP000575898">
    <property type="component" value="Unassembled WGS sequence"/>
</dbReference>
<feature type="domain" description="LexA repressor DNA-binding" evidence="16">
    <location>
        <begin position="1"/>
        <end position="65"/>
    </location>
</feature>
<dbReference type="GO" id="GO:0045892">
    <property type="term" value="P:negative regulation of DNA-templated transcription"/>
    <property type="evidence" value="ECO:0007669"/>
    <property type="project" value="UniProtKB-UniRule"/>
</dbReference>
<keyword evidence="3 13" id="KW-0678">Repressor</keyword>
<dbReference type="AlphaFoldDB" id="A0A840ML62"/>
<dbReference type="SUPFAM" id="SSF51306">
    <property type="entry name" value="LexA/Signal peptidase"/>
    <property type="match status" value="1"/>
</dbReference>
<feature type="active site" description="For autocatalytic cleavage activity" evidence="13">
    <location>
        <position position="157"/>
    </location>
</feature>
<dbReference type="InterPro" id="IPR006200">
    <property type="entry name" value="LexA"/>
</dbReference>
<feature type="site" description="Cleavage; by autolysis" evidence="13">
    <location>
        <begin position="85"/>
        <end position="86"/>
    </location>
</feature>
<dbReference type="InterPro" id="IPR015927">
    <property type="entry name" value="Peptidase_S24_S26A/B/C"/>
</dbReference>
<dbReference type="GO" id="GO:0006260">
    <property type="term" value="P:DNA replication"/>
    <property type="evidence" value="ECO:0007669"/>
    <property type="project" value="UniProtKB-UniRule"/>
</dbReference>
<evidence type="ECO:0000256" key="5">
    <source>
        <dbReference type="ARBA" id="ARBA00022763"/>
    </source>
</evidence>
<keyword evidence="5 13" id="KW-0227">DNA damage</keyword>
<dbReference type="EMBL" id="JACHHY010000001">
    <property type="protein sequence ID" value="MBB5016893.1"/>
    <property type="molecule type" value="Genomic_DNA"/>
</dbReference>
<evidence type="ECO:0000256" key="12">
    <source>
        <dbReference type="ARBA" id="ARBA00023236"/>
    </source>
</evidence>
<evidence type="ECO:0000256" key="8">
    <source>
        <dbReference type="ARBA" id="ARBA00023015"/>
    </source>
</evidence>
<dbReference type="PANTHER" id="PTHR33516">
    <property type="entry name" value="LEXA REPRESSOR"/>
    <property type="match status" value="1"/>
</dbReference>
<gene>
    <name evidence="13" type="primary">lexA</name>
    <name evidence="17" type="ORF">HNQ59_000155</name>
</gene>
<dbReference type="FunFam" id="2.10.109.10:FF:000001">
    <property type="entry name" value="LexA repressor"/>
    <property type="match status" value="1"/>
</dbReference>
<evidence type="ECO:0000256" key="10">
    <source>
        <dbReference type="ARBA" id="ARBA00023163"/>
    </source>
</evidence>
<keyword evidence="10 13" id="KW-0804">Transcription</keyword>
<evidence type="ECO:0000313" key="18">
    <source>
        <dbReference type="Proteomes" id="UP000575898"/>
    </source>
</evidence>
<reference evidence="17 18" key="1">
    <citation type="submission" date="2020-08" db="EMBL/GenBank/DDBJ databases">
        <title>Genomic Encyclopedia of Type Strains, Phase IV (KMG-IV): sequencing the most valuable type-strain genomes for metagenomic binning, comparative biology and taxonomic classification.</title>
        <authorList>
            <person name="Goeker M."/>
        </authorList>
    </citation>
    <scope>NUCLEOTIDE SEQUENCE [LARGE SCALE GENOMIC DNA]</scope>
    <source>
        <strain evidence="17 18">DSM 27165</strain>
    </source>
</reference>
<feature type="DNA-binding region" description="H-T-H motif" evidence="13">
    <location>
        <begin position="28"/>
        <end position="48"/>
    </location>
</feature>
<dbReference type="Pfam" id="PF00717">
    <property type="entry name" value="Peptidase_S24"/>
    <property type="match status" value="1"/>
</dbReference>
<evidence type="ECO:0000256" key="6">
    <source>
        <dbReference type="ARBA" id="ARBA00022801"/>
    </source>
</evidence>
<comment type="function">
    <text evidence="13">Represses a number of genes involved in the response to DNA damage (SOS response), including recA and lexA. In the presence of single-stranded DNA, RecA interacts with LexA causing an autocatalytic cleavage which disrupts the DNA-binding part of LexA, leading to derepression of the SOS regulon and eventually DNA repair.</text>
</comment>
<evidence type="ECO:0000256" key="9">
    <source>
        <dbReference type="ARBA" id="ARBA00023125"/>
    </source>
</evidence>
<evidence type="ECO:0000256" key="14">
    <source>
        <dbReference type="RuleBase" id="RU003991"/>
    </source>
</evidence>
<dbReference type="PRINTS" id="PR00726">
    <property type="entry name" value="LEXASERPTASE"/>
</dbReference>
<dbReference type="HAMAP" id="MF_00015">
    <property type="entry name" value="LexA"/>
    <property type="match status" value="1"/>
</dbReference>
<dbReference type="FunFam" id="1.10.10.10:FF:000009">
    <property type="entry name" value="LexA repressor"/>
    <property type="match status" value="1"/>
</dbReference>